<organism evidence="5 6">
    <name type="scientific">Tissierella simiarum</name>
    <dbReference type="NCBI Taxonomy" id="2841534"/>
    <lineage>
        <taxon>Bacteria</taxon>
        <taxon>Bacillati</taxon>
        <taxon>Bacillota</taxon>
        <taxon>Tissierellia</taxon>
        <taxon>Tissierellales</taxon>
        <taxon>Tissierellaceae</taxon>
        <taxon>Tissierella</taxon>
    </lineage>
</organism>
<accession>A0ABS6E7R4</accession>
<protein>
    <submittedName>
        <fullName evidence="5">GNAT family N-acetyltransferase</fullName>
        <ecNumber evidence="5">2.3.1.-</ecNumber>
    </submittedName>
</protein>
<dbReference type="PROSITE" id="PS51186">
    <property type="entry name" value="GNAT"/>
    <property type="match status" value="1"/>
</dbReference>
<dbReference type="NCBIfam" id="NF043067">
    <property type="entry name" value="AAC_6p_group_E"/>
    <property type="match status" value="1"/>
</dbReference>
<dbReference type="PANTHER" id="PTHR43072">
    <property type="entry name" value="N-ACETYLTRANSFERASE"/>
    <property type="match status" value="1"/>
</dbReference>
<dbReference type="CDD" id="cd04301">
    <property type="entry name" value="NAT_SF"/>
    <property type="match status" value="1"/>
</dbReference>
<dbReference type="Proteomes" id="UP000749471">
    <property type="component" value="Unassembled WGS sequence"/>
</dbReference>
<dbReference type="EC" id="2.3.1.-" evidence="5"/>
<feature type="domain" description="N-acetyltransferase" evidence="4">
    <location>
        <begin position="1"/>
        <end position="148"/>
    </location>
</feature>
<name>A0ABS6E7R4_9FIRM</name>
<comment type="caution">
    <text evidence="5">The sequence shown here is derived from an EMBL/GenBank/DDBJ whole genome shotgun (WGS) entry which is preliminary data.</text>
</comment>
<dbReference type="RefSeq" id="WP_216519614.1">
    <property type="nucleotide sequence ID" value="NZ_JAHLPM010000008.1"/>
</dbReference>
<sequence length="148" mass="16886">MITKIISANKDNLNELVTMALDLWSDNTFEGLETEMLDLIDVNKDILLMSITDENTSGFIYMSVRTDYVEGSDSSPVAYIEGIYVKPEFRNKGIARLLFKAGENWAKANGCIQIGSDIEWDNNVSYDFHRKIGFEEVNRIICFIKDIK</sequence>
<evidence type="ECO:0000256" key="2">
    <source>
        <dbReference type="ARBA" id="ARBA00023251"/>
    </source>
</evidence>
<dbReference type="EMBL" id="JAHLPM010000008">
    <property type="protein sequence ID" value="MBU5438475.1"/>
    <property type="molecule type" value="Genomic_DNA"/>
</dbReference>
<gene>
    <name evidence="5" type="ORF">KQI42_10670</name>
</gene>
<evidence type="ECO:0000259" key="4">
    <source>
        <dbReference type="PROSITE" id="PS51186"/>
    </source>
</evidence>
<proteinExistence type="predicted"/>
<dbReference type="GO" id="GO:0016746">
    <property type="term" value="F:acyltransferase activity"/>
    <property type="evidence" value="ECO:0007669"/>
    <property type="project" value="UniProtKB-KW"/>
</dbReference>
<evidence type="ECO:0000256" key="3">
    <source>
        <dbReference type="ARBA" id="ARBA00023315"/>
    </source>
</evidence>
<dbReference type="InterPro" id="IPR024170">
    <property type="entry name" value="Aminoglycoside_N6-AcTrfrase"/>
</dbReference>
<evidence type="ECO:0000256" key="1">
    <source>
        <dbReference type="ARBA" id="ARBA00022679"/>
    </source>
</evidence>
<dbReference type="InterPro" id="IPR000182">
    <property type="entry name" value="GNAT_dom"/>
</dbReference>
<evidence type="ECO:0000313" key="6">
    <source>
        <dbReference type="Proteomes" id="UP000749471"/>
    </source>
</evidence>
<reference evidence="5 6" key="1">
    <citation type="submission" date="2021-06" db="EMBL/GenBank/DDBJ databases">
        <authorList>
            <person name="Sun Q."/>
            <person name="Li D."/>
        </authorList>
    </citation>
    <scope>NUCLEOTIDE SEQUENCE [LARGE SCALE GENOMIC DNA]</scope>
    <source>
        <strain evidence="5 6">MSJ-40</strain>
    </source>
</reference>
<keyword evidence="2" id="KW-0046">Antibiotic resistance</keyword>
<keyword evidence="1 5" id="KW-0808">Transferase</keyword>
<evidence type="ECO:0000313" key="5">
    <source>
        <dbReference type="EMBL" id="MBU5438475.1"/>
    </source>
</evidence>
<keyword evidence="3 5" id="KW-0012">Acyltransferase</keyword>
<dbReference type="Pfam" id="PF00583">
    <property type="entry name" value="Acetyltransf_1"/>
    <property type="match status" value="1"/>
</dbReference>
<dbReference type="PIRSF" id="PIRSF000452">
    <property type="entry name" value="6-N-acetyltransf"/>
    <property type="match status" value="1"/>
</dbReference>
<keyword evidence="6" id="KW-1185">Reference proteome</keyword>